<keyword evidence="4" id="KW-0418">Kinase</keyword>
<feature type="transmembrane region" description="Helical" evidence="7">
    <location>
        <begin position="264"/>
        <end position="285"/>
    </location>
</feature>
<feature type="transmembrane region" description="Helical" evidence="7">
    <location>
        <begin position="234"/>
        <end position="252"/>
    </location>
</feature>
<dbReference type="CDD" id="cd16917">
    <property type="entry name" value="HATPase_UhpB-NarQ-NarX-like"/>
    <property type="match status" value="1"/>
</dbReference>
<feature type="transmembrane region" description="Helical" evidence="7">
    <location>
        <begin position="297"/>
        <end position="315"/>
    </location>
</feature>
<sequence>MNEKAADRLNPVKLAAPAPPVGRRWLMPLLCAALLGVALWVSGTLAEEHHQWPGQSLSVAEYWLPDAGSEEQRPPVAADWQPVTLPDNWKVSRPFYQGSVWYRLRFDRGSAQTQALLLSRLATSGSLLLNGSQLWERRAERPGITFSWNAPLLVVLPSDLLRAAGNEVLVQVSGSGQYRAGLAAPQLADYAALRPVFKRRNFWQFEGAMLSGTVSLVAGLMMLLTWLRQRQDRLFLFFFGLASLAWAARNSNLFLEQLPLSLEAWTSLVVAGNCWFYALFGLFVLRFAELRWPRVEASLWAYAGLNSILLLLGVFSNFQQLMAVTIAPGLLFFFVLVGLLARKAWHEGSVDTALMTATALVFLLLSYRDLLLLRNQLPYDAYSISHYTGVLMLVSTLWGLVARVVTARVEVVRLNASLGQRVADREQQLQQAFDGLREQRHQQSVQDERQRMMREIHDGVGAQLVGLLNMVARPGAEPAVLHEQVQHALDEMRMAVDSLQPVHDDLLTVLATLRYRLQARLESAGIRVIWQVDDLPALPNLSPQKVLQVQRILLEAFTNILKHARATEVTVSAEYRVGEPAMILLRIADNGVGMSIDLNDQPSSQQADSPVRRHGIGNMQARAAALGAQLRLESSQSGGLSVALDWPVDARAPDKTP</sequence>
<dbReference type="PANTHER" id="PTHR24421">
    <property type="entry name" value="NITRATE/NITRITE SENSOR PROTEIN NARX-RELATED"/>
    <property type="match status" value="1"/>
</dbReference>
<dbReference type="Gene3D" id="2.60.120.260">
    <property type="entry name" value="Galactose-binding domain-like"/>
    <property type="match status" value="1"/>
</dbReference>
<evidence type="ECO:0000256" key="4">
    <source>
        <dbReference type="ARBA" id="ARBA00022777"/>
    </source>
</evidence>
<comment type="caution">
    <text evidence="9">The sequence shown here is derived from an EMBL/GenBank/DDBJ whole genome shotgun (WGS) entry which is preliminary data.</text>
</comment>
<feature type="transmembrane region" description="Helical" evidence="7">
    <location>
        <begin position="208"/>
        <end position="227"/>
    </location>
</feature>
<dbReference type="PANTHER" id="PTHR24421:SF10">
    <property type="entry name" value="NITRATE_NITRITE SENSOR PROTEIN NARQ"/>
    <property type="match status" value="1"/>
</dbReference>
<evidence type="ECO:0000256" key="3">
    <source>
        <dbReference type="ARBA" id="ARBA00022679"/>
    </source>
</evidence>
<evidence type="ECO:0000256" key="2">
    <source>
        <dbReference type="ARBA" id="ARBA00012438"/>
    </source>
</evidence>
<dbReference type="Pfam" id="PF02518">
    <property type="entry name" value="HATPase_c"/>
    <property type="match status" value="1"/>
</dbReference>
<dbReference type="Gene3D" id="3.30.565.10">
    <property type="entry name" value="Histidine kinase-like ATPase, C-terminal domain"/>
    <property type="match status" value="1"/>
</dbReference>
<dbReference type="RefSeq" id="WP_263570553.1">
    <property type="nucleotide sequence ID" value="NZ_JAJIRN010000003.1"/>
</dbReference>
<dbReference type="Proteomes" id="UP001209701">
    <property type="component" value="Unassembled WGS sequence"/>
</dbReference>
<gene>
    <name evidence="9" type="ORF">LNV07_07445</name>
</gene>
<protein>
    <recommendedName>
        <fullName evidence="2">histidine kinase</fullName>
        <ecNumber evidence="2">2.7.13.3</ecNumber>
    </recommendedName>
</protein>
<feature type="region of interest" description="Disordered" evidence="6">
    <location>
        <begin position="637"/>
        <end position="657"/>
    </location>
</feature>
<dbReference type="SMART" id="SM00387">
    <property type="entry name" value="HATPase_c"/>
    <property type="match status" value="1"/>
</dbReference>
<evidence type="ECO:0000313" key="9">
    <source>
        <dbReference type="EMBL" id="MCV2367928.1"/>
    </source>
</evidence>
<dbReference type="SUPFAM" id="SSF55874">
    <property type="entry name" value="ATPase domain of HSP90 chaperone/DNA topoisomerase II/histidine kinase"/>
    <property type="match status" value="1"/>
</dbReference>
<keyword evidence="5" id="KW-0902">Two-component regulatory system</keyword>
<keyword evidence="7" id="KW-0472">Membrane</keyword>
<keyword evidence="7" id="KW-1133">Transmembrane helix</keyword>
<evidence type="ECO:0000313" key="10">
    <source>
        <dbReference type="Proteomes" id="UP001209701"/>
    </source>
</evidence>
<keyword evidence="3" id="KW-0808">Transferase</keyword>
<dbReference type="InterPro" id="IPR050482">
    <property type="entry name" value="Sensor_HK_TwoCompSys"/>
</dbReference>
<feature type="transmembrane region" description="Helical" evidence="7">
    <location>
        <begin position="348"/>
        <end position="367"/>
    </location>
</feature>
<dbReference type="InterPro" id="IPR003594">
    <property type="entry name" value="HATPase_dom"/>
</dbReference>
<dbReference type="EC" id="2.7.13.3" evidence="2"/>
<accession>A0ABT2YD03</accession>
<name>A0ABT2YD03_9BURK</name>
<feature type="transmembrane region" description="Helical" evidence="7">
    <location>
        <begin position="321"/>
        <end position="341"/>
    </location>
</feature>
<feature type="domain" description="Histidine kinase/HSP90-like ATPase" evidence="8">
    <location>
        <begin position="544"/>
        <end position="650"/>
    </location>
</feature>
<comment type="catalytic activity">
    <reaction evidence="1">
        <text>ATP + protein L-histidine = ADP + protein N-phospho-L-histidine.</text>
        <dbReference type="EC" id="2.7.13.3"/>
    </reaction>
</comment>
<keyword evidence="7" id="KW-0812">Transmembrane</keyword>
<feature type="transmembrane region" description="Helical" evidence="7">
    <location>
        <begin position="387"/>
        <end position="405"/>
    </location>
</feature>
<evidence type="ECO:0000256" key="6">
    <source>
        <dbReference type="SAM" id="MobiDB-lite"/>
    </source>
</evidence>
<evidence type="ECO:0000259" key="8">
    <source>
        <dbReference type="SMART" id="SM00387"/>
    </source>
</evidence>
<evidence type="ECO:0000256" key="7">
    <source>
        <dbReference type="SAM" id="Phobius"/>
    </source>
</evidence>
<dbReference type="Gene3D" id="1.20.5.1930">
    <property type="match status" value="1"/>
</dbReference>
<organism evidence="9 10">
    <name type="scientific">Roseateles oligotrophus</name>
    <dbReference type="NCBI Taxonomy" id="1769250"/>
    <lineage>
        <taxon>Bacteria</taxon>
        <taxon>Pseudomonadati</taxon>
        <taxon>Pseudomonadota</taxon>
        <taxon>Betaproteobacteria</taxon>
        <taxon>Burkholderiales</taxon>
        <taxon>Sphaerotilaceae</taxon>
        <taxon>Roseateles</taxon>
    </lineage>
</organism>
<proteinExistence type="predicted"/>
<evidence type="ECO:0000256" key="5">
    <source>
        <dbReference type="ARBA" id="ARBA00023012"/>
    </source>
</evidence>
<dbReference type="EMBL" id="JAJIRN010000003">
    <property type="protein sequence ID" value="MCV2367928.1"/>
    <property type="molecule type" value="Genomic_DNA"/>
</dbReference>
<evidence type="ECO:0000256" key="1">
    <source>
        <dbReference type="ARBA" id="ARBA00000085"/>
    </source>
</evidence>
<keyword evidence="10" id="KW-1185">Reference proteome</keyword>
<dbReference type="InterPro" id="IPR036890">
    <property type="entry name" value="HATPase_C_sf"/>
</dbReference>
<reference evidence="9 10" key="1">
    <citation type="submission" date="2021-11" db="EMBL/GenBank/DDBJ databases">
        <authorList>
            <person name="Liang Q."/>
            <person name="Mou H."/>
            <person name="Liu Z."/>
        </authorList>
    </citation>
    <scope>NUCLEOTIDE SEQUENCE [LARGE SCALE GENOMIC DNA]</scope>
    <source>
        <strain evidence="9 10">CHU3</strain>
    </source>
</reference>